<feature type="binding site" evidence="20">
    <location>
        <position position="45"/>
    </location>
    <ligand>
        <name>ATP</name>
        <dbReference type="ChEBI" id="CHEBI:30616"/>
    </ligand>
</feature>
<dbReference type="GO" id="GO:0046872">
    <property type="term" value="F:metal ion binding"/>
    <property type="evidence" value="ECO:0007669"/>
    <property type="project" value="UniProtKB-KW"/>
</dbReference>
<keyword evidence="24" id="KW-1185">Reference proteome</keyword>
<feature type="compositionally biased region" description="Basic and acidic residues" evidence="21">
    <location>
        <begin position="669"/>
        <end position="688"/>
    </location>
</feature>
<evidence type="ECO:0000313" key="23">
    <source>
        <dbReference type="EMBL" id="KAG7329635.1"/>
    </source>
</evidence>
<dbReference type="FunFam" id="1.10.510.10:FF:000166">
    <property type="entry name" value="SNF-related serine/threonine-protein kinase"/>
    <property type="match status" value="1"/>
</dbReference>
<evidence type="ECO:0000256" key="13">
    <source>
        <dbReference type="ARBA" id="ARBA00022842"/>
    </source>
</evidence>
<organism evidence="23 24">
    <name type="scientific">Hemibagrus wyckioides</name>
    <dbReference type="NCBI Taxonomy" id="337641"/>
    <lineage>
        <taxon>Eukaryota</taxon>
        <taxon>Metazoa</taxon>
        <taxon>Chordata</taxon>
        <taxon>Craniata</taxon>
        <taxon>Vertebrata</taxon>
        <taxon>Euteleostomi</taxon>
        <taxon>Actinopterygii</taxon>
        <taxon>Neopterygii</taxon>
        <taxon>Teleostei</taxon>
        <taxon>Ostariophysi</taxon>
        <taxon>Siluriformes</taxon>
        <taxon>Bagridae</taxon>
        <taxon>Hemibagrus</taxon>
    </lineage>
</organism>
<evidence type="ECO:0000256" key="6">
    <source>
        <dbReference type="ARBA" id="ARBA00022527"/>
    </source>
</evidence>
<dbReference type="InterPro" id="IPR017441">
    <property type="entry name" value="Protein_kinase_ATP_BS"/>
</dbReference>
<dbReference type="Pfam" id="PF00069">
    <property type="entry name" value="Pkinase"/>
    <property type="match status" value="1"/>
</dbReference>
<comment type="cofactor">
    <cofactor evidence="1">
        <name>Mg(2+)</name>
        <dbReference type="ChEBI" id="CHEBI:18420"/>
    </cofactor>
</comment>
<dbReference type="PANTHER" id="PTHR24346:SF44">
    <property type="entry name" value="SET DOMAIN CONTAINING 6"/>
    <property type="match status" value="1"/>
</dbReference>
<evidence type="ECO:0000256" key="1">
    <source>
        <dbReference type="ARBA" id="ARBA00001946"/>
    </source>
</evidence>
<feature type="region of interest" description="Disordered" evidence="21">
    <location>
        <begin position="817"/>
        <end position="858"/>
    </location>
</feature>
<dbReference type="CDD" id="cd14339">
    <property type="entry name" value="UBA_SNRK"/>
    <property type="match status" value="1"/>
</dbReference>
<feature type="compositionally biased region" description="Basic and acidic residues" evidence="21">
    <location>
        <begin position="537"/>
        <end position="558"/>
    </location>
</feature>
<dbReference type="InterPro" id="IPR011009">
    <property type="entry name" value="Kinase-like_dom_sf"/>
</dbReference>
<keyword evidence="10 20" id="KW-0547">Nucleotide-binding</keyword>
<feature type="compositionally biased region" description="Basic and acidic residues" evidence="21">
    <location>
        <begin position="575"/>
        <end position="585"/>
    </location>
</feature>
<keyword evidence="11" id="KW-0418">Kinase</keyword>
<keyword evidence="12 20" id="KW-0067">ATP-binding</keyword>
<keyword evidence="9" id="KW-0479">Metal-binding</keyword>
<evidence type="ECO:0000256" key="12">
    <source>
        <dbReference type="ARBA" id="ARBA00022840"/>
    </source>
</evidence>
<evidence type="ECO:0000256" key="16">
    <source>
        <dbReference type="ARBA" id="ARBA00048679"/>
    </source>
</evidence>
<dbReference type="GO" id="GO:0005524">
    <property type="term" value="F:ATP binding"/>
    <property type="evidence" value="ECO:0007669"/>
    <property type="project" value="UniProtKB-UniRule"/>
</dbReference>
<feature type="region of interest" description="Disordered" evidence="21">
    <location>
        <begin position="479"/>
        <end position="504"/>
    </location>
</feature>
<keyword evidence="8" id="KW-0808">Transferase</keyword>
<dbReference type="GO" id="GO:0004674">
    <property type="term" value="F:protein serine/threonine kinase activity"/>
    <property type="evidence" value="ECO:0007669"/>
    <property type="project" value="UniProtKB-KW"/>
</dbReference>
<evidence type="ECO:0000256" key="19">
    <source>
        <dbReference type="ARBA" id="ARBA00077142"/>
    </source>
</evidence>
<feature type="compositionally biased region" description="Basic and acidic residues" evidence="21">
    <location>
        <begin position="721"/>
        <end position="732"/>
    </location>
</feature>
<evidence type="ECO:0000256" key="15">
    <source>
        <dbReference type="ARBA" id="ARBA00047899"/>
    </source>
</evidence>
<dbReference type="InterPro" id="IPR000719">
    <property type="entry name" value="Prot_kinase_dom"/>
</dbReference>
<dbReference type="Proteomes" id="UP000824219">
    <property type="component" value="Linkage Group LG08"/>
</dbReference>
<dbReference type="PROSITE" id="PS00108">
    <property type="entry name" value="PROTEIN_KINASE_ST"/>
    <property type="match status" value="1"/>
</dbReference>
<evidence type="ECO:0000256" key="10">
    <source>
        <dbReference type="ARBA" id="ARBA00022741"/>
    </source>
</evidence>
<evidence type="ECO:0000256" key="11">
    <source>
        <dbReference type="ARBA" id="ARBA00022777"/>
    </source>
</evidence>
<feature type="compositionally biased region" description="Basic and acidic residues" evidence="21">
    <location>
        <begin position="697"/>
        <end position="714"/>
    </location>
</feature>
<gene>
    <name evidence="23" type="ORF">KOW79_007809</name>
</gene>
<dbReference type="GO" id="GO:0035556">
    <property type="term" value="P:intracellular signal transduction"/>
    <property type="evidence" value="ECO:0007669"/>
    <property type="project" value="TreeGrafter"/>
</dbReference>
<protein>
    <recommendedName>
        <fullName evidence="18">SNF-related serine/threonine-protein kinase</fullName>
        <ecNumber evidence="4">2.7.11.1</ecNumber>
    </recommendedName>
    <alternativeName>
        <fullName evidence="19">SNF1-related kinase</fullName>
    </alternativeName>
</protein>
<evidence type="ECO:0000256" key="4">
    <source>
        <dbReference type="ARBA" id="ARBA00012513"/>
    </source>
</evidence>
<evidence type="ECO:0000259" key="22">
    <source>
        <dbReference type="PROSITE" id="PS50011"/>
    </source>
</evidence>
<feature type="compositionally biased region" description="Basic and acidic residues" evidence="21">
    <location>
        <begin position="495"/>
        <end position="504"/>
    </location>
</feature>
<comment type="caution">
    <text evidence="23">The sequence shown here is derived from an EMBL/GenBank/DDBJ whole genome shotgun (WGS) entry which is preliminary data.</text>
</comment>
<dbReference type="EC" id="2.7.11.1" evidence="4"/>
<dbReference type="AlphaFoldDB" id="A0A9D3NVP7"/>
<keyword evidence="5" id="KW-0488">Methylation</keyword>
<dbReference type="PANTHER" id="PTHR24346">
    <property type="entry name" value="MAP/MICROTUBULE AFFINITY-REGULATING KINASE"/>
    <property type="match status" value="1"/>
</dbReference>
<feature type="region of interest" description="Disordered" evidence="21">
    <location>
        <begin position="529"/>
        <end position="650"/>
    </location>
</feature>
<dbReference type="GO" id="GO:0005737">
    <property type="term" value="C:cytoplasm"/>
    <property type="evidence" value="ECO:0007669"/>
    <property type="project" value="TreeGrafter"/>
</dbReference>
<dbReference type="PROSITE" id="PS00107">
    <property type="entry name" value="PROTEIN_KINASE_ATP"/>
    <property type="match status" value="1"/>
</dbReference>
<evidence type="ECO:0000256" key="2">
    <source>
        <dbReference type="ARBA" id="ARBA00004123"/>
    </source>
</evidence>
<comment type="catalytic activity">
    <reaction evidence="16">
        <text>L-seryl-[protein] + ATP = O-phospho-L-seryl-[protein] + ADP + H(+)</text>
        <dbReference type="Rhea" id="RHEA:17989"/>
        <dbReference type="Rhea" id="RHEA-COMP:9863"/>
        <dbReference type="Rhea" id="RHEA-COMP:11604"/>
        <dbReference type="ChEBI" id="CHEBI:15378"/>
        <dbReference type="ChEBI" id="CHEBI:29999"/>
        <dbReference type="ChEBI" id="CHEBI:30616"/>
        <dbReference type="ChEBI" id="CHEBI:83421"/>
        <dbReference type="ChEBI" id="CHEBI:456216"/>
        <dbReference type="EC" id="2.7.11.1"/>
    </reaction>
</comment>
<proteinExistence type="inferred from homology"/>
<dbReference type="OrthoDB" id="942095at2759"/>
<dbReference type="PROSITE" id="PS50011">
    <property type="entry name" value="PROTEIN_KINASE_DOM"/>
    <property type="match status" value="1"/>
</dbReference>
<comment type="function">
    <text evidence="17">May play a role in hematopoietic cell proliferation or differentiation. Potential mediator of neuronal apoptosis.</text>
</comment>
<feature type="compositionally biased region" description="Basic and acidic residues" evidence="21">
    <location>
        <begin position="612"/>
        <end position="632"/>
    </location>
</feature>
<dbReference type="SMART" id="SM00220">
    <property type="entry name" value="S_TKc"/>
    <property type="match status" value="1"/>
</dbReference>
<sequence length="899" mass="100068">MAATKSGSEGKIAGLYELDRTLGKGHFAVVKLARHVFTGQLVAVKIIDKTKLDGLAMGHLLQEVCCMKLVQHPNVVRLYEVIDTHTKLYLILELGDGGDLYDYILRHEGGVAERTAKVHFAQIVRAIAYCHRLHVVHRDLKPENVVFFRQQGTVKLTDFGFSNHFQPGTMLVTSCGSLAYSAPEILLGEEYDAPAVDIWSLGVILYMLVCGRPPFQEANDSETLIMIMDCRYTVPDHVSVECKELISRMLQREPSKRAPLLEIESHPWLQGVDASPSPVSPHCSLSPQEHELILQAMSSGNIADRDTIQEALEADRYNHITATYYLLGERILRDKQELNGLNPEQRQTQRPFSEPLDLVEGRSPQADALRDTSLAPVTQLGSVSPGFSRRGVCESGDLLAPKPSRQDTSFSDFGSPSSCLGLSFRSVPPDPPPVVKSLRALHQICEEEEEEEEEEEDQPVVQCSKVILVPPAAPHLETSPKHCALSKAPSVSEKLGGREQEKSKGLCEVLAEDKELKGEGKTVTEVCQEDVTSKTTTKNEETTSLIEKHSDMFEDKQQMDQSLQKTNGPPPAAQVEKDHTEETRKQGKSPDTAVNERQKDHEQLVEPPISGRTEEKNQPEESDTAKHKEQDHSLLNLAEPPSVAHTEADTEALGKAMKYLDRAKIEEQKELQKIERCLPVARTEKPQTEDPSNALKASDRAEDETKKDHQKKDGPLPAAQIEDKNQVEEPHKTGSATDKAEDDGDKNQSLQKLDRFSAPLRLDPVQCCWGQSELSNDTLEDNNNTPSKPRLLDTSVVSAPCVSPRFLPKNHCVDLRPDGVETRKVPGETERTEETYGKPQQDQRGSRDAGTDSSKNKNVNLRERLLQFPLCEKALSFNIQPTSKEKLLPFAQYNCCHVL</sequence>
<evidence type="ECO:0000256" key="9">
    <source>
        <dbReference type="ARBA" id="ARBA00022723"/>
    </source>
</evidence>
<keyword evidence="7" id="KW-0597">Phosphoprotein</keyword>
<evidence type="ECO:0000313" key="24">
    <source>
        <dbReference type="Proteomes" id="UP000824219"/>
    </source>
</evidence>
<dbReference type="GO" id="GO:0005634">
    <property type="term" value="C:nucleus"/>
    <property type="evidence" value="ECO:0007669"/>
    <property type="project" value="UniProtKB-SubCell"/>
</dbReference>
<keyword evidence="14" id="KW-0539">Nucleus</keyword>
<dbReference type="SUPFAM" id="SSF56112">
    <property type="entry name" value="Protein kinase-like (PK-like)"/>
    <property type="match status" value="1"/>
</dbReference>
<feature type="region of interest" description="Disordered" evidence="21">
    <location>
        <begin position="669"/>
        <end position="757"/>
    </location>
</feature>
<evidence type="ECO:0000256" key="5">
    <source>
        <dbReference type="ARBA" id="ARBA00022481"/>
    </source>
</evidence>
<evidence type="ECO:0000256" key="8">
    <source>
        <dbReference type="ARBA" id="ARBA00022679"/>
    </source>
</evidence>
<dbReference type="CDD" id="cd14074">
    <property type="entry name" value="STKc_SNRK"/>
    <property type="match status" value="1"/>
</dbReference>
<evidence type="ECO:0000256" key="18">
    <source>
        <dbReference type="ARBA" id="ARBA00074971"/>
    </source>
</evidence>
<reference evidence="23 24" key="1">
    <citation type="submission" date="2021-06" db="EMBL/GenBank/DDBJ databases">
        <title>Chromosome-level genome assembly of the red-tail catfish (Hemibagrus wyckioides).</title>
        <authorList>
            <person name="Shao F."/>
        </authorList>
    </citation>
    <scope>NUCLEOTIDE SEQUENCE [LARGE SCALE GENOMIC DNA]</scope>
    <source>
        <strain evidence="23">EC202008001</strain>
        <tissue evidence="23">Blood</tissue>
    </source>
</reference>
<feature type="compositionally biased region" description="Basic and acidic residues" evidence="21">
    <location>
        <begin position="594"/>
        <end position="604"/>
    </location>
</feature>
<evidence type="ECO:0000256" key="20">
    <source>
        <dbReference type="PROSITE-ProRule" id="PRU10141"/>
    </source>
</evidence>
<evidence type="ECO:0000256" key="17">
    <source>
        <dbReference type="ARBA" id="ARBA00054738"/>
    </source>
</evidence>
<evidence type="ECO:0000256" key="14">
    <source>
        <dbReference type="ARBA" id="ARBA00023242"/>
    </source>
</evidence>
<comment type="similarity">
    <text evidence="3">Belongs to the protein kinase superfamily. CAMK Ser/Thr protein kinase family.</text>
</comment>
<feature type="compositionally biased region" description="Basic and acidic residues" evidence="21">
    <location>
        <begin position="817"/>
        <end position="836"/>
    </location>
</feature>
<comment type="catalytic activity">
    <reaction evidence="15">
        <text>L-threonyl-[protein] + ATP = O-phospho-L-threonyl-[protein] + ADP + H(+)</text>
        <dbReference type="Rhea" id="RHEA:46608"/>
        <dbReference type="Rhea" id="RHEA-COMP:11060"/>
        <dbReference type="Rhea" id="RHEA-COMP:11605"/>
        <dbReference type="ChEBI" id="CHEBI:15378"/>
        <dbReference type="ChEBI" id="CHEBI:30013"/>
        <dbReference type="ChEBI" id="CHEBI:30616"/>
        <dbReference type="ChEBI" id="CHEBI:61977"/>
        <dbReference type="ChEBI" id="CHEBI:456216"/>
        <dbReference type="EC" id="2.7.11.1"/>
    </reaction>
</comment>
<evidence type="ECO:0000256" key="21">
    <source>
        <dbReference type="SAM" id="MobiDB-lite"/>
    </source>
</evidence>
<dbReference type="EMBL" id="JAHKSW010000008">
    <property type="protein sequence ID" value="KAG7329635.1"/>
    <property type="molecule type" value="Genomic_DNA"/>
</dbReference>
<feature type="domain" description="Protein kinase" evidence="22">
    <location>
        <begin position="16"/>
        <end position="269"/>
    </location>
</feature>
<dbReference type="Gene3D" id="1.10.510.10">
    <property type="entry name" value="Transferase(Phosphotransferase) domain 1"/>
    <property type="match status" value="1"/>
</dbReference>
<accession>A0A9D3NVP7</accession>
<evidence type="ECO:0000256" key="3">
    <source>
        <dbReference type="ARBA" id="ARBA00006692"/>
    </source>
</evidence>
<keyword evidence="13" id="KW-0460">Magnesium</keyword>
<keyword evidence="6" id="KW-0723">Serine/threonine-protein kinase</keyword>
<comment type="subcellular location">
    <subcellularLocation>
        <location evidence="2">Nucleus</location>
    </subcellularLocation>
</comment>
<dbReference type="InterPro" id="IPR008271">
    <property type="entry name" value="Ser/Thr_kinase_AS"/>
</dbReference>
<evidence type="ECO:0000256" key="7">
    <source>
        <dbReference type="ARBA" id="ARBA00022553"/>
    </source>
</evidence>
<name>A0A9D3NVP7_9TELE</name>
<dbReference type="FunFam" id="3.30.200.20:FF:000003">
    <property type="entry name" value="Non-specific serine/threonine protein kinase"/>
    <property type="match status" value="1"/>
</dbReference>